<dbReference type="SUPFAM" id="SSF52402">
    <property type="entry name" value="Adenine nucleotide alpha hydrolases-like"/>
    <property type="match status" value="1"/>
</dbReference>
<dbReference type="RefSeq" id="WP_345275355.1">
    <property type="nucleotide sequence ID" value="NZ_BAABJW010000001.1"/>
</dbReference>
<evidence type="ECO:0000313" key="3">
    <source>
        <dbReference type="EMBL" id="GAA4801989.1"/>
    </source>
</evidence>
<evidence type="ECO:0000313" key="4">
    <source>
        <dbReference type="Proteomes" id="UP001501433"/>
    </source>
</evidence>
<reference evidence="4" key="1">
    <citation type="journal article" date="2019" name="Int. J. Syst. Evol. Microbiol.">
        <title>The Global Catalogue of Microorganisms (GCM) 10K type strain sequencing project: providing services to taxonomists for standard genome sequencing and annotation.</title>
        <authorList>
            <consortium name="The Broad Institute Genomics Platform"/>
            <consortium name="The Broad Institute Genome Sequencing Center for Infectious Disease"/>
            <person name="Wu L."/>
            <person name="Ma J."/>
        </authorList>
    </citation>
    <scope>NUCLEOTIDE SEQUENCE [LARGE SCALE GENOMIC DNA]</scope>
    <source>
        <strain evidence="4">JCM 18325</strain>
    </source>
</reference>
<dbReference type="Proteomes" id="UP001501433">
    <property type="component" value="Unassembled WGS sequence"/>
</dbReference>
<comment type="similarity">
    <text evidence="1">Belongs to the universal stress protein A family.</text>
</comment>
<dbReference type="EMBL" id="BAABJW010000001">
    <property type="protein sequence ID" value="GAA4801989.1"/>
    <property type="molecule type" value="Genomic_DNA"/>
</dbReference>
<dbReference type="PANTHER" id="PTHR46268:SF6">
    <property type="entry name" value="UNIVERSAL STRESS PROTEIN UP12"/>
    <property type="match status" value="1"/>
</dbReference>
<dbReference type="Pfam" id="PF00582">
    <property type="entry name" value="Usp"/>
    <property type="match status" value="1"/>
</dbReference>
<name>A0ABP9C2C0_9FLAO</name>
<dbReference type="CDD" id="cd00293">
    <property type="entry name" value="USP-like"/>
    <property type="match status" value="1"/>
</dbReference>
<proteinExistence type="inferred from homology"/>
<gene>
    <name evidence="3" type="ORF">GCM10023330_05010</name>
</gene>
<comment type="caution">
    <text evidence="3">The sequence shown here is derived from an EMBL/GenBank/DDBJ whole genome shotgun (WGS) entry which is preliminary data.</text>
</comment>
<sequence length="295" mass="33944">MLSFNFKQKTRTDLSLKPFKSIGIGVAFSPNLKANLFEAARLAVFFDCKLFLIHVGDSSEDKKNMLNMILERFEKHHLNYEMVFKTGDPVNVILSISEEKKIDLLILGALQREDFLKYYVGSIARKITRSAKCSVLLLIKPSVNRVPCQHIVVNGLKNPKTEQAIKTAFYVAKQLNAEKITIVEEIKREQITVKVEDDKSLRRATIIKERIKLRENSRVKEIISHIPVEYTKNKTIKLQPIFGKQGYSIGHYAQITRADLLVMNAPKKITFWDRLFPHDIEHILTELPTDVLILQ</sequence>
<feature type="domain" description="UspA" evidence="2">
    <location>
        <begin position="69"/>
        <end position="137"/>
    </location>
</feature>
<dbReference type="PANTHER" id="PTHR46268">
    <property type="entry name" value="STRESS RESPONSE PROTEIN NHAX"/>
    <property type="match status" value="1"/>
</dbReference>
<dbReference type="Gene3D" id="3.40.50.620">
    <property type="entry name" value="HUPs"/>
    <property type="match status" value="2"/>
</dbReference>
<evidence type="ECO:0000256" key="1">
    <source>
        <dbReference type="ARBA" id="ARBA00008791"/>
    </source>
</evidence>
<dbReference type="InterPro" id="IPR006016">
    <property type="entry name" value="UspA"/>
</dbReference>
<dbReference type="InterPro" id="IPR014729">
    <property type="entry name" value="Rossmann-like_a/b/a_fold"/>
</dbReference>
<evidence type="ECO:0000259" key="2">
    <source>
        <dbReference type="Pfam" id="PF00582"/>
    </source>
</evidence>
<accession>A0ABP9C2C0</accession>
<organism evidence="3 4">
    <name type="scientific">Litoribaculum gwangyangense</name>
    <dbReference type="NCBI Taxonomy" id="1130722"/>
    <lineage>
        <taxon>Bacteria</taxon>
        <taxon>Pseudomonadati</taxon>
        <taxon>Bacteroidota</taxon>
        <taxon>Flavobacteriia</taxon>
        <taxon>Flavobacteriales</taxon>
        <taxon>Flavobacteriaceae</taxon>
        <taxon>Litoribaculum</taxon>
    </lineage>
</organism>
<keyword evidence="4" id="KW-1185">Reference proteome</keyword>
<protein>
    <recommendedName>
        <fullName evidence="2">UspA domain-containing protein</fullName>
    </recommendedName>
</protein>